<dbReference type="Proteomes" id="UP000005150">
    <property type="component" value="Unassembled WGS sequence"/>
</dbReference>
<dbReference type="GO" id="GO:0016758">
    <property type="term" value="F:hexosyltransferase activity"/>
    <property type="evidence" value="ECO:0007669"/>
    <property type="project" value="UniProtKB-ARBA"/>
</dbReference>
<name>I8YVQ3_9BACE</name>
<evidence type="ECO:0000313" key="3">
    <source>
        <dbReference type="Proteomes" id="UP000005150"/>
    </source>
</evidence>
<dbReference type="SUPFAM" id="SSF53448">
    <property type="entry name" value="Nucleotide-diphospho-sugar transferases"/>
    <property type="match status" value="1"/>
</dbReference>
<evidence type="ECO:0000313" key="2">
    <source>
        <dbReference type="EMBL" id="EIY66682.1"/>
    </source>
</evidence>
<sequence length="327" mass="39353">MDKELKTPLVSIICLTYNQAQYIRKTLEGFVMQKTNFPIEILIHDDASTDETADIIREYENKYPQIIKPIYQQENQYSKKVAIGATYIYPKVKGKYIALCEGDDYWIDPLKLQKQVDFLESHLDYALVYTRTYIYIQEKETIEPYTFGDEYQGYASLLATNCIPTLTVCIRTNAMLQYLNDVKPQKRNWLMGDYPAWLWLAYYYKIKFMSDITSVYRILKESASHSQDPRKYEDFVLSEIDMKNFYIQKFGRVSEEYLQKINLTYYNVFDKYMRAANYKKVKHYANLIDPNYISKRLRKKVRIFHLRYIKFWFKKQIGKESFKYHQH</sequence>
<evidence type="ECO:0000259" key="1">
    <source>
        <dbReference type="Pfam" id="PF00535"/>
    </source>
</evidence>
<proteinExistence type="predicted"/>
<feature type="domain" description="Glycosyltransferase 2-like" evidence="1">
    <location>
        <begin position="11"/>
        <end position="176"/>
    </location>
</feature>
<dbReference type="PATRIC" id="fig|997887.3.peg.1518"/>
<dbReference type="Pfam" id="PF00535">
    <property type="entry name" value="Glycos_transf_2"/>
    <property type="match status" value="1"/>
</dbReference>
<accession>I8YVQ3</accession>
<dbReference type="PANTHER" id="PTHR22916">
    <property type="entry name" value="GLYCOSYLTRANSFERASE"/>
    <property type="match status" value="1"/>
</dbReference>
<dbReference type="AlphaFoldDB" id="I8YVQ3"/>
<dbReference type="OrthoDB" id="199095at2"/>
<dbReference type="InterPro" id="IPR001173">
    <property type="entry name" value="Glyco_trans_2-like"/>
</dbReference>
<dbReference type="EMBL" id="AGXV01000020">
    <property type="protein sequence ID" value="EIY66682.1"/>
    <property type="molecule type" value="Genomic_DNA"/>
</dbReference>
<dbReference type="PANTHER" id="PTHR22916:SF3">
    <property type="entry name" value="UDP-GLCNAC:BETAGAL BETA-1,3-N-ACETYLGLUCOSAMINYLTRANSFERASE-LIKE PROTEIN 1"/>
    <property type="match status" value="1"/>
</dbReference>
<reference evidence="2 3" key="1">
    <citation type="submission" date="2012-02" db="EMBL/GenBank/DDBJ databases">
        <title>The Genome Sequence of Bacteroides salyersiae CL02T12C01.</title>
        <authorList>
            <consortium name="The Broad Institute Genome Sequencing Platform"/>
            <person name="Earl A."/>
            <person name="Ward D."/>
            <person name="Feldgarden M."/>
            <person name="Gevers D."/>
            <person name="Zitomersky N.L."/>
            <person name="Coyne M.J."/>
            <person name="Comstock L.E."/>
            <person name="Young S.K."/>
            <person name="Zeng Q."/>
            <person name="Gargeya S."/>
            <person name="Fitzgerald M."/>
            <person name="Haas B."/>
            <person name="Abouelleil A."/>
            <person name="Alvarado L."/>
            <person name="Arachchi H.M."/>
            <person name="Berlin A."/>
            <person name="Chapman S.B."/>
            <person name="Gearin G."/>
            <person name="Goldberg J."/>
            <person name="Griggs A."/>
            <person name="Gujja S."/>
            <person name="Hansen M."/>
            <person name="Heiman D."/>
            <person name="Howarth C."/>
            <person name="Larimer J."/>
            <person name="Lui A."/>
            <person name="MacDonald P.J.P."/>
            <person name="McCowen C."/>
            <person name="Montmayeur A."/>
            <person name="Murphy C."/>
            <person name="Neiman D."/>
            <person name="Pearson M."/>
            <person name="Priest M."/>
            <person name="Roberts A."/>
            <person name="Saif S."/>
            <person name="Shea T."/>
            <person name="Sisk P."/>
            <person name="Stolte C."/>
            <person name="Sykes S."/>
            <person name="Wortman J."/>
            <person name="Nusbaum C."/>
            <person name="Birren B."/>
        </authorList>
    </citation>
    <scope>NUCLEOTIDE SEQUENCE [LARGE SCALE GENOMIC DNA]</scope>
    <source>
        <strain evidence="2 3">CL02T12C01</strain>
    </source>
</reference>
<dbReference type="RefSeq" id="WP_007479321.1">
    <property type="nucleotide sequence ID" value="NZ_JH724307.1"/>
</dbReference>
<gene>
    <name evidence="2" type="ORF">HMPREF1071_01443</name>
</gene>
<protein>
    <recommendedName>
        <fullName evidence="1">Glycosyltransferase 2-like domain-containing protein</fullName>
    </recommendedName>
</protein>
<organism evidence="2 3">
    <name type="scientific">Bacteroides salyersiae CL02T12C01</name>
    <dbReference type="NCBI Taxonomy" id="997887"/>
    <lineage>
        <taxon>Bacteria</taxon>
        <taxon>Pseudomonadati</taxon>
        <taxon>Bacteroidota</taxon>
        <taxon>Bacteroidia</taxon>
        <taxon>Bacteroidales</taxon>
        <taxon>Bacteroidaceae</taxon>
        <taxon>Bacteroides</taxon>
    </lineage>
</organism>
<keyword evidence="3" id="KW-1185">Reference proteome</keyword>
<dbReference type="InterPro" id="IPR029044">
    <property type="entry name" value="Nucleotide-diphossugar_trans"/>
</dbReference>
<dbReference type="Gene3D" id="3.90.550.10">
    <property type="entry name" value="Spore Coat Polysaccharide Biosynthesis Protein SpsA, Chain A"/>
    <property type="match status" value="1"/>
</dbReference>
<comment type="caution">
    <text evidence="2">The sequence shown here is derived from an EMBL/GenBank/DDBJ whole genome shotgun (WGS) entry which is preliminary data.</text>
</comment>
<dbReference type="HOGENOM" id="CLU_025996_4_4_10"/>